<dbReference type="AlphaFoldDB" id="A0A382MGG6"/>
<evidence type="ECO:0000313" key="1">
    <source>
        <dbReference type="EMBL" id="SVC47836.1"/>
    </source>
</evidence>
<name>A0A382MGG6_9ZZZZ</name>
<sequence>MTTIEEYKVNKNREYYRRRTNTELKELAIGCYRGDIFTSFQIHEPDMVRSVFMPLVLMNPTQMKDTYASKPHMYYAPMKDAFPTGINGYPCFGSVAYLNKNDSKRFMTYYRKVENSVEKI</sequence>
<reference evidence="1" key="1">
    <citation type="submission" date="2018-05" db="EMBL/GenBank/DDBJ databases">
        <authorList>
            <person name="Lanie J.A."/>
            <person name="Ng W.-L."/>
            <person name="Kazmierczak K.M."/>
            <person name="Andrzejewski T.M."/>
            <person name="Davidsen T.M."/>
            <person name="Wayne K.J."/>
            <person name="Tettelin H."/>
            <person name="Glass J.I."/>
            <person name="Rusch D."/>
            <person name="Podicherti R."/>
            <person name="Tsui H.-C.T."/>
            <person name="Winkler M.E."/>
        </authorList>
    </citation>
    <scope>NUCLEOTIDE SEQUENCE</scope>
</reference>
<accession>A0A382MGG6</accession>
<protein>
    <submittedName>
        <fullName evidence="1">Uncharacterized protein</fullName>
    </submittedName>
</protein>
<organism evidence="1">
    <name type="scientific">marine metagenome</name>
    <dbReference type="NCBI Taxonomy" id="408172"/>
    <lineage>
        <taxon>unclassified sequences</taxon>
        <taxon>metagenomes</taxon>
        <taxon>ecological metagenomes</taxon>
    </lineage>
</organism>
<gene>
    <name evidence="1" type="ORF">METZ01_LOCUS300690</name>
</gene>
<proteinExistence type="predicted"/>
<dbReference type="EMBL" id="UINC01093421">
    <property type="protein sequence ID" value="SVC47836.1"/>
    <property type="molecule type" value="Genomic_DNA"/>
</dbReference>